<dbReference type="Proteomes" id="UP000663888">
    <property type="component" value="Unassembled WGS sequence"/>
</dbReference>
<reference evidence="2" key="1">
    <citation type="submission" date="2021-01" db="EMBL/GenBank/DDBJ databases">
        <authorList>
            <person name="Kaushik A."/>
        </authorList>
    </citation>
    <scope>NUCLEOTIDE SEQUENCE</scope>
    <source>
        <strain evidence="2">AG4-R118</strain>
    </source>
</reference>
<dbReference type="SUPFAM" id="SSF54593">
    <property type="entry name" value="Glyoxalase/Bleomycin resistance protein/Dihydroxybiphenyl dioxygenase"/>
    <property type="match status" value="1"/>
</dbReference>
<dbReference type="EMBL" id="CAJMWX010001333">
    <property type="protein sequence ID" value="CAE6481325.1"/>
    <property type="molecule type" value="Genomic_DNA"/>
</dbReference>
<evidence type="ECO:0000259" key="1">
    <source>
        <dbReference type="Pfam" id="PF13468"/>
    </source>
</evidence>
<dbReference type="InterPro" id="IPR029068">
    <property type="entry name" value="Glyas_Bleomycin-R_OHBP_Dase"/>
</dbReference>
<dbReference type="Pfam" id="PF13468">
    <property type="entry name" value="Glyoxalase_3"/>
    <property type="match status" value="2"/>
</dbReference>
<name>A0A8H3CII2_9AGAM</name>
<feature type="domain" description="Glyoxalase-like" evidence="1">
    <location>
        <begin position="8"/>
        <end position="152"/>
    </location>
</feature>
<sequence length="507" mass="55541">MVPPTNILDHIVHLSPPGKLSQAITNWEGLGFKVIPGGTHTSVTTGLSSNALVPLADGSYIELLALENTLADLPASDSWWAKKHPGWIVWACLGLEDHIHETIAEREKGFNSGVQYQKEYEGGRKRSLAADLDTHTNTAVGIAHFHLSVPRDQLEQVRAQLSVVLDSQPNESDEWELVVPHGRYSPAPRLKLVGSLDETQKITEVGFYVKKARDDDEAEGLGKVVFKELYNQRMIRTHSTGVPTTMAPPTNVLDHIIHLSPPGKLSEAVAHWEQLGFKVIPGGTHADGLTSNALVSLADGVYIELIAFEKPPTEPPVSDHWWAKKHPGWIDWACLGLEDHVDKTIAGRDQGIDSGVEYQEGKEGGRKRASDGAELKWRVTFPELKHGRGTVPFFCQDLTPRELRVPAADIETHPNTTFGIAHVHLTVPQTQLDRVKTQLSVVLGTQPNESNEWELAVPHGQYNPAPKLKLVSSDSETSSIAEVGFYGKKAGEGDAAEGFGKVVFVKL</sequence>
<organism evidence="2 3">
    <name type="scientific">Rhizoctonia solani</name>
    <dbReference type="NCBI Taxonomy" id="456999"/>
    <lineage>
        <taxon>Eukaryota</taxon>
        <taxon>Fungi</taxon>
        <taxon>Dikarya</taxon>
        <taxon>Basidiomycota</taxon>
        <taxon>Agaricomycotina</taxon>
        <taxon>Agaricomycetes</taxon>
        <taxon>Cantharellales</taxon>
        <taxon>Ceratobasidiaceae</taxon>
        <taxon>Rhizoctonia</taxon>
    </lineage>
</organism>
<dbReference type="PANTHER" id="PTHR40265:SF1">
    <property type="entry name" value="GLYOXALASE-LIKE DOMAIN-CONTAINING PROTEIN"/>
    <property type="match status" value="1"/>
</dbReference>
<dbReference type="PANTHER" id="PTHR40265">
    <property type="entry name" value="BLL2707 PROTEIN"/>
    <property type="match status" value="1"/>
</dbReference>
<dbReference type="AlphaFoldDB" id="A0A8H3CII2"/>
<accession>A0A8H3CII2</accession>
<evidence type="ECO:0000313" key="3">
    <source>
        <dbReference type="Proteomes" id="UP000663888"/>
    </source>
</evidence>
<comment type="caution">
    <text evidence="2">The sequence shown here is derived from an EMBL/GenBank/DDBJ whole genome shotgun (WGS) entry which is preliminary data.</text>
</comment>
<dbReference type="InterPro" id="IPR025870">
    <property type="entry name" value="Glyoxalase-like_dom"/>
</dbReference>
<evidence type="ECO:0000313" key="2">
    <source>
        <dbReference type="EMBL" id="CAE6481325.1"/>
    </source>
</evidence>
<feature type="domain" description="Glyoxalase-like" evidence="1">
    <location>
        <begin position="253"/>
        <end position="436"/>
    </location>
</feature>
<protein>
    <recommendedName>
        <fullName evidence="1">Glyoxalase-like domain-containing protein</fullName>
    </recommendedName>
</protein>
<dbReference type="Gene3D" id="3.10.180.10">
    <property type="entry name" value="2,3-Dihydroxybiphenyl 1,2-Dioxygenase, domain 1"/>
    <property type="match status" value="2"/>
</dbReference>
<proteinExistence type="predicted"/>
<gene>
    <name evidence="2" type="ORF">RDB_LOCUS125384</name>
</gene>